<sequence>MNNSAIKFLSVEIRNFRGVPKALKIPLDAPLTIIHAANGTGKSTICYALEWLLTNKVNDLPTTTDFSCEWGDGDTAVHAECEINGVRYELERVKGKAWIKAATEQKKRHIKDPELLGMLTPSSVSGSTAQATTKARRDWLRNSRWLYANSLALLVDNSESATRQQIFADILGLGHLASTLSNLKEYRNELPKTQGLEKKLDSILAEIEILEARLALSQQGRDKAIPKLNAVLTEFPNSQPSGNVLDDFKNAQLKVAKLLQATREQKEILDLLFEGWAQYESSQEQISTTRNQLKESTDTSEILNKEHRQLTGQLSEVDIRIGQAKHAVGWAQSQTVLLEQWDSFAKNPIVAQINHDTANFFKTMEDDFVEYRWDDSRQQEWLSALEYLIDNKDRLLLLLKQRSDLLRSPILPPEDFVQISKSANDAKRELEKAQSEFDALSSVVDRLRALGNEAAKNLVTGHCPLCSHDWGSADILRQRLIYAAVTPEIQIAKTKLETAQDAEKRWSGLLTTARLQQKSATDYADQLELVRKRLKAIEEKTKYLSIMGQADFTDSDIFHFEGLRDRVIAAIGTKKLARSLQEVENFFQFQTSPNALTRVLEARQRLAQYTQHYQLQLDRETSQRTSLAQSVEEKLRAIQAKAQESNQLSASIAAASQVVSRFQTKWNQLHEGHPVSRELYAATLARVEAERIRAEGYESQITECQVLLSVDEDSEKLSELQTEEAAVRKKLQTGQNHILTADEAIKQYSEHVRNVTVSSLSPLLSPATELFSRMHANEVYHKLSVSGDDLNWMVLAEGNDTPLAAQEKLSQGQRQDLALSLYLSRAKSTGGSFLLDEPIAHLDDLNRVAMLDILRLVATSMDNMNLILTTASDTLARHLAQKFSSLPEEHLLNIIHLEGNPRTGVKAMVTRNTSTAYGNPI</sequence>
<accession>A0ABN4IPL0</accession>
<gene>
    <name evidence="3" type="ORF">DW68_002910</name>
</gene>
<name>A0ABN4IPL0_ECTME</name>
<dbReference type="RefSeq" id="WP_026042140.1">
    <property type="nucleotide sequence ID" value="NZ_CP013124.1"/>
</dbReference>
<organism evidence="3 4">
    <name type="scientific">Ectopseudomonas mendocina S5.2</name>
    <dbReference type="NCBI Taxonomy" id="1225174"/>
    <lineage>
        <taxon>Bacteria</taxon>
        <taxon>Pseudomonadati</taxon>
        <taxon>Pseudomonadota</taxon>
        <taxon>Gammaproteobacteria</taxon>
        <taxon>Pseudomonadales</taxon>
        <taxon>Pseudomonadaceae</taxon>
        <taxon>Ectopseudomonas</taxon>
    </lineage>
</organism>
<feature type="coiled-coil region" evidence="1">
    <location>
        <begin position="416"/>
        <end position="450"/>
    </location>
</feature>
<feature type="domain" description="Rad50/SbcC-type AAA" evidence="2">
    <location>
        <begin position="10"/>
        <end position="232"/>
    </location>
</feature>
<evidence type="ECO:0000313" key="3">
    <source>
        <dbReference type="EMBL" id="ALN17613.1"/>
    </source>
</evidence>
<dbReference type="PANTHER" id="PTHR32114">
    <property type="entry name" value="ABC TRANSPORTER ABCH.3"/>
    <property type="match status" value="1"/>
</dbReference>
<dbReference type="GeneID" id="57604797"/>
<dbReference type="Gene3D" id="3.40.50.300">
    <property type="entry name" value="P-loop containing nucleotide triphosphate hydrolases"/>
    <property type="match status" value="2"/>
</dbReference>
<dbReference type="SUPFAM" id="SSF52540">
    <property type="entry name" value="P-loop containing nucleoside triphosphate hydrolases"/>
    <property type="match status" value="1"/>
</dbReference>
<dbReference type="PANTHER" id="PTHR32114:SF2">
    <property type="entry name" value="ABC TRANSPORTER ABCH.3"/>
    <property type="match status" value="1"/>
</dbReference>
<dbReference type="Proteomes" id="UP000028530">
    <property type="component" value="Chromosome"/>
</dbReference>
<evidence type="ECO:0000313" key="4">
    <source>
        <dbReference type="Proteomes" id="UP000028530"/>
    </source>
</evidence>
<dbReference type="EMBL" id="CP013124">
    <property type="protein sequence ID" value="ALN17613.1"/>
    <property type="molecule type" value="Genomic_DNA"/>
</dbReference>
<protein>
    <submittedName>
        <fullName evidence="3">DNA repair ATPase</fullName>
    </submittedName>
</protein>
<evidence type="ECO:0000256" key="1">
    <source>
        <dbReference type="SAM" id="Coils"/>
    </source>
</evidence>
<dbReference type="Pfam" id="PF13476">
    <property type="entry name" value="AAA_23"/>
    <property type="match status" value="1"/>
</dbReference>
<keyword evidence="4" id="KW-1185">Reference proteome</keyword>
<proteinExistence type="predicted"/>
<dbReference type="InterPro" id="IPR027417">
    <property type="entry name" value="P-loop_NTPase"/>
</dbReference>
<keyword evidence="1" id="KW-0175">Coiled coil</keyword>
<reference evidence="3 4" key="1">
    <citation type="submission" date="2015-11" db="EMBL/GenBank/DDBJ databases">
        <authorList>
            <person name="Chong T.M."/>
            <person name="Chan K.G."/>
            <person name="Dessaux Y."/>
        </authorList>
    </citation>
    <scope>NUCLEOTIDE SEQUENCE [LARGE SCALE GENOMIC DNA]</scope>
    <source>
        <strain evidence="3 4">S5.2</strain>
    </source>
</reference>
<dbReference type="InterPro" id="IPR038729">
    <property type="entry name" value="Rad50/SbcC_AAA"/>
</dbReference>
<evidence type="ECO:0000259" key="2">
    <source>
        <dbReference type="Pfam" id="PF13476"/>
    </source>
</evidence>